<dbReference type="SMART" id="SM01321">
    <property type="entry name" value="Y1_Tnp"/>
    <property type="match status" value="1"/>
</dbReference>
<dbReference type="GO" id="GO:0004803">
    <property type="term" value="F:transposase activity"/>
    <property type="evidence" value="ECO:0007669"/>
    <property type="project" value="InterPro"/>
</dbReference>
<dbReference type="GO" id="GO:0003677">
    <property type="term" value="F:DNA binding"/>
    <property type="evidence" value="ECO:0007669"/>
    <property type="project" value="InterPro"/>
</dbReference>
<organism evidence="2 3">
    <name type="scientific">Pseudoduganella lurida</name>
    <dbReference type="NCBI Taxonomy" id="1036180"/>
    <lineage>
        <taxon>Bacteria</taxon>
        <taxon>Pseudomonadati</taxon>
        <taxon>Pseudomonadota</taxon>
        <taxon>Betaproteobacteria</taxon>
        <taxon>Burkholderiales</taxon>
        <taxon>Oxalobacteraceae</taxon>
        <taxon>Telluria group</taxon>
        <taxon>Pseudoduganella</taxon>
    </lineage>
</organism>
<protein>
    <submittedName>
        <fullName evidence="2">REP element-mobilizing transposase RayT</fullName>
    </submittedName>
</protein>
<evidence type="ECO:0000313" key="3">
    <source>
        <dbReference type="Proteomes" id="UP000318431"/>
    </source>
</evidence>
<comment type="caution">
    <text evidence="2">The sequence shown here is derived from an EMBL/GenBank/DDBJ whole genome shotgun (WGS) entry which is preliminary data.</text>
</comment>
<accession>A0A562R4S9</accession>
<dbReference type="SUPFAM" id="SSF143422">
    <property type="entry name" value="Transposase IS200-like"/>
    <property type="match status" value="1"/>
</dbReference>
<dbReference type="PANTHER" id="PTHR34322:SF2">
    <property type="entry name" value="TRANSPOSASE IS200-LIKE DOMAIN-CONTAINING PROTEIN"/>
    <property type="match status" value="1"/>
</dbReference>
<dbReference type="InterPro" id="IPR036515">
    <property type="entry name" value="Transposase_17_sf"/>
</dbReference>
<proteinExistence type="predicted"/>
<gene>
    <name evidence="2" type="ORF">IP91_03555</name>
</gene>
<feature type="domain" description="Transposase IS200-like" evidence="1">
    <location>
        <begin position="9"/>
        <end position="123"/>
    </location>
</feature>
<sequence length="293" mass="33325">MARAPRIQYPGALYHVTSRGNRRAHIYLDVRDYQIWQDQLAATVERFNFAVHAFCQMPNHYHMIVQTTEGNLSDGMRYLNGTYGQKFNWRHNLVGHVIQGRFHTVLMRRETQLLATARYVAWNPVRAELVKSAQEWRWGSYPHTSGLAHPLDWLDDDWLISQFGDGDRKHAAMRYRAFVNSEEMPADPLVDHGARGLDTAARCRRLALSLEEYQRRYVNRNEAMARAYFSTAYTMPAIAAHFGVSAKTVSRAAATFEPLLKAELVSMLGSDPTVDTNSAIEANGVGIIARKVV</sequence>
<dbReference type="RefSeq" id="WP_145650438.1">
    <property type="nucleotide sequence ID" value="NZ_VLLB01000006.1"/>
</dbReference>
<dbReference type="AlphaFoldDB" id="A0A562R4S9"/>
<dbReference type="OrthoDB" id="9814067at2"/>
<dbReference type="Proteomes" id="UP000318431">
    <property type="component" value="Unassembled WGS sequence"/>
</dbReference>
<reference evidence="2 3" key="1">
    <citation type="journal article" date="2015" name="Stand. Genomic Sci.">
        <title>Genomic Encyclopedia of Bacterial and Archaeal Type Strains, Phase III: the genomes of soil and plant-associated and newly described type strains.</title>
        <authorList>
            <person name="Whitman W.B."/>
            <person name="Woyke T."/>
            <person name="Klenk H.P."/>
            <person name="Zhou Y."/>
            <person name="Lilburn T.G."/>
            <person name="Beck B.J."/>
            <person name="De Vos P."/>
            <person name="Vandamme P."/>
            <person name="Eisen J.A."/>
            <person name="Garrity G."/>
            <person name="Hugenholtz P."/>
            <person name="Kyrpides N.C."/>
        </authorList>
    </citation>
    <scope>NUCLEOTIDE SEQUENCE [LARGE SCALE GENOMIC DNA]</scope>
    <source>
        <strain evidence="2 3">CGMCC 1.10822</strain>
    </source>
</reference>
<dbReference type="EMBL" id="VLLB01000006">
    <property type="protein sequence ID" value="TWI63584.1"/>
    <property type="molecule type" value="Genomic_DNA"/>
</dbReference>
<name>A0A562R4S9_9BURK</name>
<dbReference type="PANTHER" id="PTHR34322">
    <property type="entry name" value="TRANSPOSASE, Y1_TNP DOMAIN-CONTAINING"/>
    <property type="match status" value="1"/>
</dbReference>
<dbReference type="InterPro" id="IPR002686">
    <property type="entry name" value="Transposase_17"/>
</dbReference>
<keyword evidence="3" id="KW-1185">Reference proteome</keyword>
<dbReference type="GO" id="GO:0006313">
    <property type="term" value="P:DNA transposition"/>
    <property type="evidence" value="ECO:0007669"/>
    <property type="project" value="InterPro"/>
</dbReference>
<evidence type="ECO:0000313" key="2">
    <source>
        <dbReference type="EMBL" id="TWI63584.1"/>
    </source>
</evidence>
<dbReference type="NCBIfam" id="NF047646">
    <property type="entry name" value="REP_Tyr_transpos"/>
    <property type="match status" value="1"/>
</dbReference>
<dbReference type="Gene3D" id="3.30.70.1290">
    <property type="entry name" value="Transposase IS200-like"/>
    <property type="match status" value="1"/>
</dbReference>
<dbReference type="Pfam" id="PF01797">
    <property type="entry name" value="Y1_Tnp"/>
    <property type="match status" value="1"/>
</dbReference>
<evidence type="ECO:0000259" key="1">
    <source>
        <dbReference type="SMART" id="SM01321"/>
    </source>
</evidence>